<dbReference type="Proteomes" id="UP000064525">
    <property type="component" value="Chromosome I"/>
</dbReference>
<name>A0A0S4PV87_9HELI</name>
<gene>
    <name evidence="1" type="ORF">BN2458_PEG0462</name>
</gene>
<evidence type="ECO:0000313" key="1">
    <source>
        <dbReference type="EMBL" id="CUU39348.1"/>
    </source>
</evidence>
<dbReference type="AlphaFoldDB" id="A0A0S4PV87"/>
<accession>A0A0S4PV87</accession>
<organism evidence="1 2">
    <name type="scientific">Helicobacter typhlonius</name>
    <dbReference type="NCBI Taxonomy" id="76936"/>
    <lineage>
        <taxon>Bacteria</taxon>
        <taxon>Pseudomonadati</taxon>
        <taxon>Campylobacterota</taxon>
        <taxon>Epsilonproteobacteria</taxon>
        <taxon>Campylobacterales</taxon>
        <taxon>Helicobacteraceae</taxon>
        <taxon>Helicobacter</taxon>
    </lineage>
</organism>
<proteinExistence type="predicted"/>
<dbReference type="EMBL" id="LN907858">
    <property type="protein sequence ID" value="CUU39348.1"/>
    <property type="molecule type" value="Genomic_DNA"/>
</dbReference>
<dbReference type="KEGG" id="hty:BN2458_PEG0462"/>
<protein>
    <submittedName>
        <fullName evidence="1">Uncharacterized protein</fullName>
    </submittedName>
</protein>
<sequence length="40" mass="4991">MKHIFKFVFMEFLIQSRNLDFANPAVERDSYEYYKNKNKQ</sequence>
<evidence type="ECO:0000313" key="2">
    <source>
        <dbReference type="Proteomes" id="UP000064525"/>
    </source>
</evidence>
<reference evidence="2" key="1">
    <citation type="submission" date="2015-11" db="EMBL/GenBank/DDBJ databases">
        <authorList>
            <person name="Anvar S.Y."/>
        </authorList>
    </citation>
    <scope>NUCLEOTIDE SEQUENCE [LARGE SCALE GENOMIC DNA]</scope>
</reference>